<evidence type="ECO:0000313" key="6">
    <source>
        <dbReference type="Proteomes" id="UP000762676"/>
    </source>
</evidence>
<proteinExistence type="inferred from homology"/>
<evidence type="ECO:0000256" key="3">
    <source>
        <dbReference type="ARBA" id="ARBA00015405"/>
    </source>
</evidence>
<dbReference type="Pfam" id="PF09739">
    <property type="entry name" value="MCM_bind"/>
    <property type="match status" value="1"/>
</dbReference>
<dbReference type="GO" id="GO:0006261">
    <property type="term" value="P:DNA-templated DNA replication"/>
    <property type="evidence" value="ECO:0007669"/>
    <property type="project" value="TreeGrafter"/>
</dbReference>
<keyword evidence="4" id="KW-0539">Nucleus</keyword>
<name>A0AAV4FZV1_9GAST</name>
<dbReference type="PANTHER" id="PTHR13489">
    <property type="entry name" value="MINI-CHROMOSOME MAINTENANCE COMPLEX-BINDING PROTEIN"/>
    <property type="match status" value="1"/>
</dbReference>
<dbReference type="InterPro" id="IPR019140">
    <property type="entry name" value="MCM_complex-bd"/>
</dbReference>
<dbReference type="PANTHER" id="PTHR13489:SF0">
    <property type="entry name" value="MINI-CHROMOSOME MAINTENANCE COMPLEX-BINDING PROTEIN"/>
    <property type="match status" value="1"/>
</dbReference>
<evidence type="ECO:0000256" key="4">
    <source>
        <dbReference type="ARBA" id="ARBA00023242"/>
    </source>
</evidence>
<protein>
    <recommendedName>
        <fullName evidence="3">Mini-chromosome maintenance complex-binding protein</fullName>
    </recommendedName>
</protein>
<dbReference type="EMBL" id="BMAT01004710">
    <property type="protein sequence ID" value="GFR78752.1"/>
    <property type="molecule type" value="Genomic_DNA"/>
</dbReference>
<sequence length="174" mass="19572">MSNIKALADIIKWQRVDYDFQWHPIPVYSDVNVLILSEGESLLPKDVHVPLSASTSLEDLDVATHFSKLDSRLTGQNLNKLRSYISACRLITYSVADETQKFIQDDFVETRQVDPNSMSVEDFQTLLGLVRLLCLSHGQASPTEGMWCAAKVMEETRKAREAELPSSSRSTNPL</sequence>
<dbReference type="GO" id="GO:0003682">
    <property type="term" value="F:chromatin binding"/>
    <property type="evidence" value="ECO:0007669"/>
    <property type="project" value="TreeGrafter"/>
</dbReference>
<evidence type="ECO:0000256" key="1">
    <source>
        <dbReference type="ARBA" id="ARBA00004123"/>
    </source>
</evidence>
<organism evidence="5 6">
    <name type="scientific">Elysia marginata</name>
    <dbReference type="NCBI Taxonomy" id="1093978"/>
    <lineage>
        <taxon>Eukaryota</taxon>
        <taxon>Metazoa</taxon>
        <taxon>Spiralia</taxon>
        <taxon>Lophotrochozoa</taxon>
        <taxon>Mollusca</taxon>
        <taxon>Gastropoda</taxon>
        <taxon>Heterobranchia</taxon>
        <taxon>Euthyneura</taxon>
        <taxon>Panpulmonata</taxon>
        <taxon>Sacoglossa</taxon>
        <taxon>Placobranchoidea</taxon>
        <taxon>Plakobranchidae</taxon>
        <taxon>Elysia</taxon>
    </lineage>
</organism>
<dbReference type="GO" id="GO:0005634">
    <property type="term" value="C:nucleus"/>
    <property type="evidence" value="ECO:0007669"/>
    <property type="project" value="UniProtKB-SubCell"/>
</dbReference>
<accession>A0AAV4FZV1</accession>
<comment type="subcellular location">
    <subcellularLocation>
        <location evidence="1">Nucleus</location>
    </subcellularLocation>
</comment>
<comment type="caution">
    <text evidence="5">The sequence shown here is derived from an EMBL/GenBank/DDBJ whole genome shotgun (WGS) entry which is preliminary data.</text>
</comment>
<keyword evidence="6" id="KW-1185">Reference proteome</keyword>
<dbReference type="AlphaFoldDB" id="A0AAV4FZV1"/>
<reference evidence="5 6" key="1">
    <citation type="journal article" date="2021" name="Elife">
        <title>Chloroplast acquisition without the gene transfer in kleptoplastic sea slugs, Plakobranchus ocellatus.</title>
        <authorList>
            <person name="Maeda T."/>
            <person name="Takahashi S."/>
            <person name="Yoshida T."/>
            <person name="Shimamura S."/>
            <person name="Takaki Y."/>
            <person name="Nagai Y."/>
            <person name="Toyoda A."/>
            <person name="Suzuki Y."/>
            <person name="Arimoto A."/>
            <person name="Ishii H."/>
            <person name="Satoh N."/>
            <person name="Nishiyama T."/>
            <person name="Hasebe M."/>
            <person name="Maruyama T."/>
            <person name="Minagawa J."/>
            <person name="Obokata J."/>
            <person name="Shigenobu S."/>
        </authorList>
    </citation>
    <scope>NUCLEOTIDE SEQUENCE [LARGE SCALE GENOMIC DNA]</scope>
</reference>
<evidence type="ECO:0000256" key="2">
    <source>
        <dbReference type="ARBA" id="ARBA00007925"/>
    </source>
</evidence>
<dbReference type="Proteomes" id="UP000762676">
    <property type="component" value="Unassembled WGS sequence"/>
</dbReference>
<comment type="similarity">
    <text evidence="2">Belongs to the MCMBP family.</text>
</comment>
<evidence type="ECO:0000313" key="5">
    <source>
        <dbReference type="EMBL" id="GFR78752.1"/>
    </source>
</evidence>
<gene>
    <name evidence="5" type="ORF">ElyMa_002271300</name>
</gene>